<evidence type="ECO:0000313" key="2">
    <source>
        <dbReference type="EMBL" id="QDU91694.1"/>
    </source>
</evidence>
<keyword evidence="3" id="KW-1185">Reference proteome</keyword>
<feature type="domain" description="DUF403" evidence="1">
    <location>
        <begin position="1"/>
        <end position="310"/>
    </location>
</feature>
<dbReference type="RefSeq" id="WP_145291854.1">
    <property type="nucleotide sequence ID" value="NZ_CP036291.1"/>
</dbReference>
<dbReference type="PANTHER" id="PTHR34595">
    <property type="entry name" value="BLR5612 PROTEIN"/>
    <property type="match status" value="1"/>
</dbReference>
<evidence type="ECO:0000259" key="1">
    <source>
        <dbReference type="Pfam" id="PF04168"/>
    </source>
</evidence>
<dbReference type="KEGG" id="pnd:Pla175_51240"/>
<protein>
    <recommendedName>
        <fullName evidence="1">DUF403 domain-containing protein</fullName>
    </recommendedName>
</protein>
<dbReference type="InterPro" id="IPR051680">
    <property type="entry name" value="ATP-dep_Glu-Cys_Ligase-2"/>
</dbReference>
<dbReference type="AlphaFoldDB" id="A0A518DJP2"/>
<accession>A0A518DJP2</accession>
<evidence type="ECO:0000313" key="3">
    <source>
        <dbReference type="Proteomes" id="UP000317429"/>
    </source>
</evidence>
<name>A0A518DJP2_9BACT</name>
<dbReference type="Pfam" id="PF04168">
    <property type="entry name" value="Alpha-E"/>
    <property type="match status" value="1"/>
</dbReference>
<dbReference type="EMBL" id="CP036291">
    <property type="protein sequence ID" value="QDU91694.1"/>
    <property type="molecule type" value="Genomic_DNA"/>
</dbReference>
<dbReference type="Proteomes" id="UP000317429">
    <property type="component" value="Chromosome"/>
</dbReference>
<sequence length="324" mass="36947">MLSRVADAIYWMSRYVERAENIARFIDVNQSLALGGAHSQWSPLIYASGDEAPYKKLYADDYSRERVLNFLLLERDNPNSLSQCVRAARENARAVRGELTTAMWEAVNRFYLRVREAELDPAEVLRNPSALIQRVKRSSHQVIGVTAATLSHTEAWSFSQLGRLIERADKTSRILDVKYYTLLPNPLAVGSTLDVVQWSALLESTSSLHMYRKRFGQISPKNVAEFLILDRYFPRSMHFCVNHAEQCLRTISGSAPGFFTNTAEQTMGQLNSRLNYASIDEIVTSGMHEFIDDFQRRLNDIGEAIFQTFFFVPPMQTQTQSQQA</sequence>
<organism evidence="2 3">
    <name type="scientific">Pirellulimonas nuda</name>
    <dbReference type="NCBI Taxonomy" id="2528009"/>
    <lineage>
        <taxon>Bacteria</taxon>
        <taxon>Pseudomonadati</taxon>
        <taxon>Planctomycetota</taxon>
        <taxon>Planctomycetia</taxon>
        <taxon>Pirellulales</taxon>
        <taxon>Lacipirellulaceae</taxon>
        <taxon>Pirellulimonas</taxon>
    </lineage>
</organism>
<dbReference type="PANTHER" id="PTHR34595:SF7">
    <property type="entry name" value="SLL1039 PROTEIN"/>
    <property type="match status" value="1"/>
</dbReference>
<gene>
    <name evidence="2" type="ORF">Pla175_51240</name>
</gene>
<dbReference type="OrthoDB" id="9803532at2"/>
<dbReference type="InterPro" id="IPR007296">
    <property type="entry name" value="DUF403"/>
</dbReference>
<reference evidence="2 3" key="1">
    <citation type="submission" date="2019-02" db="EMBL/GenBank/DDBJ databases">
        <title>Deep-cultivation of Planctomycetes and their phenomic and genomic characterization uncovers novel biology.</title>
        <authorList>
            <person name="Wiegand S."/>
            <person name="Jogler M."/>
            <person name="Boedeker C."/>
            <person name="Pinto D."/>
            <person name="Vollmers J."/>
            <person name="Rivas-Marin E."/>
            <person name="Kohn T."/>
            <person name="Peeters S.H."/>
            <person name="Heuer A."/>
            <person name="Rast P."/>
            <person name="Oberbeckmann S."/>
            <person name="Bunk B."/>
            <person name="Jeske O."/>
            <person name="Meyerdierks A."/>
            <person name="Storesund J.E."/>
            <person name="Kallscheuer N."/>
            <person name="Luecker S."/>
            <person name="Lage O.M."/>
            <person name="Pohl T."/>
            <person name="Merkel B.J."/>
            <person name="Hornburger P."/>
            <person name="Mueller R.-W."/>
            <person name="Bruemmer F."/>
            <person name="Labrenz M."/>
            <person name="Spormann A.M."/>
            <person name="Op den Camp H."/>
            <person name="Overmann J."/>
            <person name="Amann R."/>
            <person name="Jetten M.S.M."/>
            <person name="Mascher T."/>
            <person name="Medema M.H."/>
            <person name="Devos D.P."/>
            <person name="Kaster A.-K."/>
            <person name="Ovreas L."/>
            <person name="Rohde M."/>
            <person name="Galperin M.Y."/>
            <person name="Jogler C."/>
        </authorList>
    </citation>
    <scope>NUCLEOTIDE SEQUENCE [LARGE SCALE GENOMIC DNA]</scope>
    <source>
        <strain evidence="2 3">Pla175</strain>
    </source>
</reference>
<proteinExistence type="predicted"/>